<gene>
    <name evidence="3" type="ORF">AAF454_06650</name>
</gene>
<evidence type="ECO:0000259" key="2">
    <source>
        <dbReference type="Pfam" id="PF06713"/>
    </source>
</evidence>
<feature type="transmembrane region" description="Helical" evidence="1">
    <location>
        <begin position="12"/>
        <end position="32"/>
    </location>
</feature>
<evidence type="ECO:0000313" key="3">
    <source>
        <dbReference type="EMBL" id="MEL5988094.1"/>
    </source>
</evidence>
<keyword evidence="1" id="KW-1133">Transmembrane helix</keyword>
<protein>
    <submittedName>
        <fullName evidence="3">PH domain-containing protein</fullName>
    </submittedName>
</protein>
<sequence>MVFRAKRDRFFIGFISITSLILLLSFLLPILFDPTLQLQDLMILAIVLFSVIGLLWWSTFSIQYTFLEDILYIKGGPFRSKIPYHAITSVYATKNIWTGYRILSSKEAIEILNSQTILGSIKISPEQQTIFLQELEKRAPQVQIQNELKI</sequence>
<reference evidence="3 4" key="1">
    <citation type="submission" date="2024-04" db="EMBL/GenBank/DDBJ databases">
        <authorList>
            <person name="Wu Y.S."/>
            <person name="Zhang L."/>
        </authorList>
    </citation>
    <scope>NUCLEOTIDE SEQUENCE [LARGE SCALE GENOMIC DNA]</scope>
    <source>
        <strain evidence="3 4">KG-01</strain>
    </source>
</reference>
<keyword evidence="1" id="KW-0812">Transmembrane</keyword>
<proteinExistence type="predicted"/>
<dbReference type="RefSeq" id="WP_087680620.1">
    <property type="nucleotide sequence ID" value="NZ_JBBCRB010000006.1"/>
</dbReference>
<dbReference type="Pfam" id="PF06713">
    <property type="entry name" value="bPH_4"/>
    <property type="match status" value="1"/>
</dbReference>
<dbReference type="InterPro" id="IPR009589">
    <property type="entry name" value="PH_YyaB-like"/>
</dbReference>
<feature type="transmembrane region" description="Helical" evidence="1">
    <location>
        <begin position="38"/>
        <end position="57"/>
    </location>
</feature>
<name>A0ABU9LKY1_9BACL</name>
<evidence type="ECO:0000313" key="4">
    <source>
        <dbReference type="Proteomes" id="UP001398420"/>
    </source>
</evidence>
<comment type="caution">
    <text evidence="3">The sequence shown here is derived from an EMBL/GenBank/DDBJ whole genome shotgun (WGS) entry which is preliminary data.</text>
</comment>
<keyword evidence="1" id="KW-0472">Membrane</keyword>
<organism evidence="3 4">
    <name type="scientific">Kurthia gibsonii</name>
    <dbReference type="NCBI Taxonomy" id="33946"/>
    <lineage>
        <taxon>Bacteria</taxon>
        <taxon>Bacillati</taxon>
        <taxon>Bacillota</taxon>
        <taxon>Bacilli</taxon>
        <taxon>Bacillales</taxon>
        <taxon>Caryophanaceae</taxon>
        <taxon>Kurthia</taxon>
    </lineage>
</organism>
<dbReference type="Proteomes" id="UP001398420">
    <property type="component" value="Unassembled WGS sequence"/>
</dbReference>
<evidence type="ECO:0000256" key="1">
    <source>
        <dbReference type="SAM" id="Phobius"/>
    </source>
</evidence>
<keyword evidence="4" id="KW-1185">Reference proteome</keyword>
<accession>A0ABU9LKY1</accession>
<feature type="domain" description="Uncharacterized protein YyaB-like PH" evidence="2">
    <location>
        <begin position="63"/>
        <end position="138"/>
    </location>
</feature>
<dbReference type="EMBL" id="JBCEWA010000004">
    <property type="protein sequence ID" value="MEL5988094.1"/>
    <property type="molecule type" value="Genomic_DNA"/>
</dbReference>